<name>A0A0F7LAB7_9VIRU</name>
<reference evidence="2" key="1">
    <citation type="journal article" date="2015" name="Front. Microbiol.">
        <title>Combining genomic sequencing methods to explore viral diversity and reveal potential virus-host interactions.</title>
        <authorList>
            <person name="Chow C.E."/>
            <person name="Winget D.M."/>
            <person name="White R.A.III."/>
            <person name="Hallam S.J."/>
            <person name="Suttle C.A."/>
        </authorList>
    </citation>
    <scope>NUCLEOTIDE SEQUENCE</scope>
    <source>
        <strain evidence="2">Oxic1_8</strain>
    </source>
</reference>
<proteinExistence type="predicted"/>
<protein>
    <submittedName>
        <fullName evidence="2">Hydrolase</fullName>
    </submittedName>
</protein>
<dbReference type="EMBL" id="KR029603">
    <property type="protein sequence ID" value="AKH48337.1"/>
    <property type="molecule type" value="Genomic_DNA"/>
</dbReference>
<organism evidence="2">
    <name type="scientific">uncultured marine virus</name>
    <dbReference type="NCBI Taxonomy" id="186617"/>
    <lineage>
        <taxon>Viruses</taxon>
        <taxon>environmental samples</taxon>
    </lineage>
</organism>
<sequence>MRVDQIAELGDAHSIVRSLHCLRNQQGRVEPGGDHPAEPFLGGNEQRKPPPIRPRHVAEIRLSRVMQQAFQDAPVRALCRHPDRMLGDRDRRAVLCPVGRPVPTYRPGQLVSDVDNVDLLGIRVERVERLAGKRHHVMSQSSFSSIVVRVARPTSRAARGSENLLRSLCQLTRFPSPR</sequence>
<keyword evidence="2" id="KW-0378">Hydrolase</keyword>
<dbReference type="GO" id="GO:0016787">
    <property type="term" value="F:hydrolase activity"/>
    <property type="evidence" value="ECO:0007669"/>
    <property type="project" value="UniProtKB-KW"/>
</dbReference>
<accession>A0A0F7LAB7</accession>
<evidence type="ECO:0000313" key="2">
    <source>
        <dbReference type="EMBL" id="AKH48337.1"/>
    </source>
</evidence>
<reference evidence="2" key="2">
    <citation type="submission" date="2015-03" db="EMBL/GenBank/DDBJ databases">
        <authorList>
            <person name="Chow C.-E.T."/>
            <person name="Winget D.M."/>
            <person name="White R.A.III."/>
            <person name="Hallam S.J."/>
            <person name="Suttle C.A."/>
        </authorList>
    </citation>
    <scope>NUCLEOTIDE SEQUENCE</scope>
    <source>
        <strain evidence="2">Oxic1_8</strain>
    </source>
</reference>
<feature type="region of interest" description="Disordered" evidence="1">
    <location>
        <begin position="26"/>
        <end position="52"/>
    </location>
</feature>
<evidence type="ECO:0000256" key="1">
    <source>
        <dbReference type="SAM" id="MobiDB-lite"/>
    </source>
</evidence>